<dbReference type="Proteomes" id="UP000076532">
    <property type="component" value="Unassembled WGS sequence"/>
</dbReference>
<keyword evidence="2" id="KW-1185">Reference proteome</keyword>
<reference evidence="1 2" key="1">
    <citation type="journal article" date="2016" name="Mol. Biol. Evol.">
        <title>Comparative Genomics of Early-Diverging Mushroom-Forming Fungi Provides Insights into the Origins of Lignocellulose Decay Capabilities.</title>
        <authorList>
            <person name="Nagy L.G."/>
            <person name="Riley R."/>
            <person name="Tritt A."/>
            <person name="Adam C."/>
            <person name="Daum C."/>
            <person name="Floudas D."/>
            <person name="Sun H."/>
            <person name="Yadav J.S."/>
            <person name="Pangilinan J."/>
            <person name="Larsson K.H."/>
            <person name="Matsuura K."/>
            <person name="Barry K."/>
            <person name="Labutti K."/>
            <person name="Kuo R."/>
            <person name="Ohm R.A."/>
            <person name="Bhattacharya S.S."/>
            <person name="Shirouzu T."/>
            <person name="Yoshinaga Y."/>
            <person name="Martin F.M."/>
            <person name="Grigoriev I.V."/>
            <person name="Hibbett D.S."/>
        </authorList>
    </citation>
    <scope>NUCLEOTIDE SEQUENCE [LARGE SCALE GENOMIC DNA]</scope>
    <source>
        <strain evidence="1 2">CBS 109695</strain>
    </source>
</reference>
<accession>A0A166L9I8</accession>
<proteinExistence type="predicted"/>
<dbReference type="EMBL" id="KV417537">
    <property type="protein sequence ID" value="KZP22718.1"/>
    <property type="molecule type" value="Genomic_DNA"/>
</dbReference>
<organism evidence="1 2">
    <name type="scientific">Athelia psychrophila</name>
    <dbReference type="NCBI Taxonomy" id="1759441"/>
    <lineage>
        <taxon>Eukaryota</taxon>
        <taxon>Fungi</taxon>
        <taxon>Dikarya</taxon>
        <taxon>Basidiomycota</taxon>
        <taxon>Agaricomycotina</taxon>
        <taxon>Agaricomycetes</taxon>
        <taxon>Agaricomycetidae</taxon>
        <taxon>Atheliales</taxon>
        <taxon>Atheliaceae</taxon>
        <taxon>Athelia</taxon>
    </lineage>
</organism>
<dbReference type="AlphaFoldDB" id="A0A166L9I8"/>
<evidence type="ECO:0000313" key="2">
    <source>
        <dbReference type="Proteomes" id="UP000076532"/>
    </source>
</evidence>
<evidence type="ECO:0000313" key="1">
    <source>
        <dbReference type="EMBL" id="KZP22718.1"/>
    </source>
</evidence>
<name>A0A166L9I8_9AGAM</name>
<protein>
    <submittedName>
        <fullName evidence="1">Uncharacterized protein</fullName>
    </submittedName>
</protein>
<sequence>MAHNSQYYEEEESVQAVRRATLNRAKDLPNLKILWLAGAWGDSKGEKYGLLEAWKEVAVSEGMTCKLLTPTLNRLCMLPVYGDEDELPYLPELRLIPGVYVARVKTGTVKVFDPAVFSRLTQK</sequence>
<gene>
    <name evidence="1" type="ORF">FIBSPDRAFT_952548</name>
</gene>